<dbReference type="EMBL" id="JBCGDC010000077">
    <property type="protein sequence ID" value="MFB6396039.1"/>
    <property type="molecule type" value="Genomic_DNA"/>
</dbReference>
<evidence type="ECO:0000313" key="1">
    <source>
        <dbReference type="EMBL" id="MFB6396039.1"/>
    </source>
</evidence>
<comment type="caution">
    <text evidence="1">The sequence shown here is derived from an EMBL/GenBank/DDBJ whole genome shotgun (WGS) entry which is preliminary data.</text>
</comment>
<protein>
    <submittedName>
        <fullName evidence="1">Uncharacterized protein</fullName>
    </submittedName>
</protein>
<sequence>MVYSAGPKNISLTSVGFRSQHDPTLDQPGVMSYATGDAGLNPAGVLPATPQAFAAVAGTRPAGDGPPSLWDQQEAWQNSLLFAQDANSGQKLTDPSKPAYWTGLQKHLAQCGWTTTSYESLKWDQSKSGTSINVIGIMADILGAYLGITAGSIESMFAALKDAADPGATNFRNVWWQSASVHEHRVQAAVGPLTIDQSTGMAKIWLVYYSFDFSASSFESLFVEHDSSTFKVDSFGVQLGLAWDGWLAVKDQVTAATSKVAKDSIANTVLAD</sequence>
<organism evidence="1 2">
    <name type="scientific">Polymorphospora lycopeni</name>
    <dbReference type="NCBI Taxonomy" id="3140240"/>
    <lineage>
        <taxon>Bacteria</taxon>
        <taxon>Bacillati</taxon>
        <taxon>Actinomycetota</taxon>
        <taxon>Actinomycetes</taxon>
        <taxon>Micromonosporales</taxon>
        <taxon>Micromonosporaceae</taxon>
        <taxon>Polymorphospora</taxon>
    </lineage>
</organism>
<name>A0ABV5CVL9_9ACTN</name>
<dbReference type="RefSeq" id="WP_364213956.1">
    <property type="nucleotide sequence ID" value="NZ_JBCGDC010000077.1"/>
</dbReference>
<proteinExistence type="predicted"/>
<keyword evidence="2" id="KW-1185">Reference proteome</keyword>
<gene>
    <name evidence="1" type="ORF">AAFH96_23455</name>
</gene>
<dbReference type="Proteomes" id="UP001582793">
    <property type="component" value="Unassembled WGS sequence"/>
</dbReference>
<accession>A0ABV5CVL9</accession>
<reference evidence="1 2" key="1">
    <citation type="submission" date="2024-04" db="EMBL/GenBank/DDBJ databases">
        <title>Polymorphospora sp. isolated from Baiyangdian Lake in Xiong'an New Area.</title>
        <authorList>
            <person name="Zhang X."/>
            <person name="Liu J."/>
        </authorList>
    </citation>
    <scope>NUCLEOTIDE SEQUENCE [LARGE SCALE GENOMIC DNA]</scope>
    <source>
        <strain evidence="1 2">2-325</strain>
    </source>
</reference>
<evidence type="ECO:0000313" key="2">
    <source>
        <dbReference type="Proteomes" id="UP001582793"/>
    </source>
</evidence>